<dbReference type="Proteomes" id="UP001454036">
    <property type="component" value="Unassembled WGS sequence"/>
</dbReference>
<dbReference type="InterPro" id="IPR036188">
    <property type="entry name" value="FAD/NAD-bd_sf"/>
</dbReference>
<dbReference type="AlphaFoldDB" id="A0AAV3RED4"/>
<name>A0AAV3RED4_LITER</name>
<proteinExistence type="predicted"/>
<dbReference type="PANTHER" id="PTHR47469">
    <property type="entry name" value="MONOOXYGENASE-LIKE"/>
    <property type="match status" value="1"/>
</dbReference>
<reference evidence="1 2" key="1">
    <citation type="submission" date="2024-01" db="EMBL/GenBank/DDBJ databases">
        <title>The complete chloroplast genome sequence of Lithospermum erythrorhizon: insights into the phylogenetic relationship among Boraginaceae species and the maternal lineages of purple gromwells.</title>
        <authorList>
            <person name="Okada T."/>
            <person name="Watanabe K."/>
        </authorList>
    </citation>
    <scope>NUCLEOTIDE SEQUENCE [LARGE SCALE GENOMIC DNA]</scope>
</reference>
<protein>
    <submittedName>
        <fullName evidence="1">Oxygenase</fullName>
    </submittedName>
</protein>
<dbReference type="SUPFAM" id="SSF51905">
    <property type="entry name" value="FAD/NAD(P)-binding domain"/>
    <property type="match status" value="1"/>
</dbReference>
<dbReference type="EMBL" id="BAABME010008534">
    <property type="protein sequence ID" value="GAA0173298.1"/>
    <property type="molecule type" value="Genomic_DNA"/>
</dbReference>
<dbReference type="PROSITE" id="PS51257">
    <property type="entry name" value="PROKAR_LIPOPROTEIN"/>
    <property type="match status" value="1"/>
</dbReference>
<dbReference type="Pfam" id="PF13450">
    <property type="entry name" value="NAD_binding_8"/>
    <property type="match status" value="1"/>
</dbReference>
<dbReference type="SUPFAM" id="SSF54373">
    <property type="entry name" value="FAD-linked reductases, C-terminal domain"/>
    <property type="match status" value="1"/>
</dbReference>
<dbReference type="PRINTS" id="PR00420">
    <property type="entry name" value="RNGMNOXGNASE"/>
</dbReference>
<evidence type="ECO:0000313" key="1">
    <source>
        <dbReference type="EMBL" id="GAA0173298.1"/>
    </source>
</evidence>
<sequence length="419" mass="46403">MKKTKAKAIVVGGSISGLSCAHALVSSGWEVVVIEKTPSPPTGSPTGAGLGLDPLVQSILSQWLMQPHLLQNTTLPLLIDQNQATDVQMKISRTLTRDEGFNFRAAYWADLHNLLYSALPSNIVLWGHKFLSFSISDCGTSVEVKTKIVETDDVISVTGDLLIAADGCLSSIREVFLPGLKLRYSGYCAWRGVLDCSGDEHAEAIEDLKRAYPDLGRCLYFDLGSGTHSVFYELLNKRLNWIWYINQPKPEHEGHSVTMKVSSDMVLKMHEEAENVWVPELAKIMKETTEPFINVIYDMDPLEIIYWENVVLVGDAAHPTTPHGLRSTNMAILDAAVLGQCLLKWGVDSLGSALHEYQNIRLPVVSQQVLHSRRLGRIKQGLILPDCNSFDPSTACPDDCEDLQQQSMPFFADTPPILM</sequence>
<dbReference type="PANTHER" id="PTHR47469:SF2">
    <property type="entry name" value="OS06G0597600 PROTEIN"/>
    <property type="match status" value="1"/>
</dbReference>
<dbReference type="InterPro" id="IPR053212">
    <property type="entry name" value="DHP_3-monooxygenase"/>
</dbReference>
<gene>
    <name evidence="1" type="ORF">LIER_26947</name>
</gene>
<accession>A0AAV3RED4</accession>
<keyword evidence="2" id="KW-1185">Reference proteome</keyword>
<organism evidence="1 2">
    <name type="scientific">Lithospermum erythrorhizon</name>
    <name type="common">Purple gromwell</name>
    <name type="synonym">Lithospermum officinale var. erythrorhizon</name>
    <dbReference type="NCBI Taxonomy" id="34254"/>
    <lineage>
        <taxon>Eukaryota</taxon>
        <taxon>Viridiplantae</taxon>
        <taxon>Streptophyta</taxon>
        <taxon>Embryophyta</taxon>
        <taxon>Tracheophyta</taxon>
        <taxon>Spermatophyta</taxon>
        <taxon>Magnoliopsida</taxon>
        <taxon>eudicotyledons</taxon>
        <taxon>Gunneridae</taxon>
        <taxon>Pentapetalae</taxon>
        <taxon>asterids</taxon>
        <taxon>lamiids</taxon>
        <taxon>Boraginales</taxon>
        <taxon>Boraginaceae</taxon>
        <taxon>Boraginoideae</taxon>
        <taxon>Lithospermeae</taxon>
        <taxon>Lithospermum</taxon>
    </lineage>
</organism>
<evidence type="ECO:0000313" key="2">
    <source>
        <dbReference type="Proteomes" id="UP001454036"/>
    </source>
</evidence>
<comment type="caution">
    <text evidence="1">The sequence shown here is derived from an EMBL/GenBank/DDBJ whole genome shotgun (WGS) entry which is preliminary data.</text>
</comment>
<dbReference type="Gene3D" id="3.50.50.60">
    <property type="entry name" value="FAD/NAD(P)-binding domain"/>
    <property type="match status" value="1"/>
</dbReference>